<evidence type="ECO:0000256" key="9">
    <source>
        <dbReference type="ARBA" id="ARBA00023186"/>
    </source>
</evidence>
<dbReference type="SMART" id="SM00729">
    <property type="entry name" value="Elp3"/>
    <property type="match status" value="1"/>
</dbReference>
<dbReference type="PANTHER" id="PTHR13932:SF5">
    <property type="entry name" value="RADICAL S-ADENOSYL METHIONINE DOMAIN-CONTAINING PROTEIN 1, MITOCHONDRIAL"/>
    <property type="match status" value="1"/>
</dbReference>
<dbReference type="InterPro" id="IPR007197">
    <property type="entry name" value="rSAM"/>
</dbReference>
<gene>
    <name evidence="12" type="ORF">FHS56_001277</name>
</gene>
<dbReference type="Pfam" id="PF06969">
    <property type="entry name" value="HemN_C"/>
    <property type="match status" value="1"/>
</dbReference>
<evidence type="ECO:0000256" key="8">
    <source>
        <dbReference type="ARBA" id="ARBA00023014"/>
    </source>
</evidence>
<evidence type="ECO:0000256" key="6">
    <source>
        <dbReference type="ARBA" id="ARBA00022723"/>
    </source>
</evidence>
<dbReference type="Gene3D" id="3.20.20.70">
    <property type="entry name" value="Aldolase class I"/>
    <property type="match status" value="1"/>
</dbReference>
<evidence type="ECO:0000256" key="2">
    <source>
        <dbReference type="ARBA" id="ARBA00006100"/>
    </source>
</evidence>
<dbReference type="Proteomes" id="UP000537126">
    <property type="component" value="Unassembled WGS sequence"/>
</dbReference>
<organism evidence="12 13">
    <name type="scientific">Thermonema lapsum</name>
    <dbReference type="NCBI Taxonomy" id="28195"/>
    <lineage>
        <taxon>Bacteria</taxon>
        <taxon>Pseudomonadati</taxon>
        <taxon>Bacteroidota</taxon>
        <taxon>Cytophagia</taxon>
        <taxon>Cytophagales</taxon>
        <taxon>Thermonemataceae</taxon>
        <taxon>Thermonema</taxon>
    </lineage>
</organism>
<keyword evidence="5 10" id="KW-0949">S-adenosyl-L-methionine</keyword>
<comment type="cofactor">
    <cofactor evidence="1">
        <name>[4Fe-4S] cluster</name>
        <dbReference type="ChEBI" id="CHEBI:49883"/>
    </cofactor>
</comment>
<keyword evidence="13" id="KW-1185">Reference proteome</keyword>
<dbReference type="GO" id="GO:0005737">
    <property type="term" value="C:cytoplasm"/>
    <property type="evidence" value="ECO:0007669"/>
    <property type="project" value="UniProtKB-SubCell"/>
</dbReference>
<dbReference type="InterPro" id="IPR034505">
    <property type="entry name" value="Coproporphyrinogen-III_oxidase"/>
</dbReference>
<keyword evidence="6 10" id="KW-0479">Metal-binding</keyword>
<comment type="subcellular location">
    <subcellularLocation>
        <location evidence="10">Cytoplasm</location>
    </subcellularLocation>
</comment>
<keyword evidence="4 10" id="KW-0349">Heme</keyword>
<keyword evidence="8 10" id="KW-0411">Iron-sulfur</keyword>
<evidence type="ECO:0000256" key="7">
    <source>
        <dbReference type="ARBA" id="ARBA00023004"/>
    </source>
</evidence>
<name>A0A846MQA8_9BACT</name>
<dbReference type="NCBIfam" id="TIGR00539">
    <property type="entry name" value="hemN_rel"/>
    <property type="match status" value="1"/>
</dbReference>
<keyword evidence="7 10" id="KW-0408">Iron</keyword>
<comment type="caution">
    <text evidence="12">The sequence shown here is derived from an EMBL/GenBank/DDBJ whole genome shotgun (WGS) entry which is preliminary data.</text>
</comment>
<proteinExistence type="inferred from homology"/>
<protein>
    <recommendedName>
        <fullName evidence="3 10">Heme chaperone HemW</fullName>
    </recommendedName>
</protein>
<dbReference type="InterPro" id="IPR006638">
    <property type="entry name" value="Elp3/MiaA/NifB-like_rSAM"/>
</dbReference>
<dbReference type="PANTHER" id="PTHR13932">
    <property type="entry name" value="COPROPORPHYRINIGEN III OXIDASE"/>
    <property type="match status" value="1"/>
</dbReference>
<dbReference type="Pfam" id="PF04055">
    <property type="entry name" value="Radical_SAM"/>
    <property type="match status" value="1"/>
</dbReference>
<dbReference type="PROSITE" id="PS51918">
    <property type="entry name" value="RADICAL_SAM"/>
    <property type="match status" value="1"/>
</dbReference>
<comment type="function">
    <text evidence="10">Probably acts as a heme chaperone, transferring heme to an unknown acceptor. Binds one molecule of heme per monomer, possibly covalently. Binds 1 [4Fe-4S] cluster. The cluster is coordinated with 3 cysteines and an exchangeable S-adenosyl-L-methionine.</text>
</comment>
<reference evidence="12 13" key="1">
    <citation type="submission" date="2020-03" db="EMBL/GenBank/DDBJ databases">
        <title>Genomic Encyclopedia of Type Strains, Phase IV (KMG-IV): sequencing the most valuable type-strain genomes for metagenomic binning, comparative biology and taxonomic classification.</title>
        <authorList>
            <person name="Goeker M."/>
        </authorList>
    </citation>
    <scope>NUCLEOTIDE SEQUENCE [LARGE SCALE GENOMIC DNA]</scope>
    <source>
        <strain evidence="12 13">DSM 5718</strain>
    </source>
</reference>
<dbReference type="CDD" id="cd01335">
    <property type="entry name" value="Radical_SAM"/>
    <property type="match status" value="1"/>
</dbReference>
<evidence type="ECO:0000256" key="4">
    <source>
        <dbReference type="ARBA" id="ARBA00022617"/>
    </source>
</evidence>
<dbReference type="SUPFAM" id="SSF102114">
    <property type="entry name" value="Radical SAM enzymes"/>
    <property type="match status" value="1"/>
</dbReference>
<dbReference type="AlphaFoldDB" id="A0A846MQA8"/>
<dbReference type="GO" id="GO:0051539">
    <property type="term" value="F:4 iron, 4 sulfur cluster binding"/>
    <property type="evidence" value="ECO:0007669"/>
    <property type="project" value="UniProtKB-UniRule"/>
</dbReference>
<comment type="similarity">
    <text evidence="2">Belongs to the anaerobic coproporphyrinogen-III oxidase family. HemW subfamily.</text>
</comment>
<evidence type="ECO:0000259" key="11">
    <source>
        <dbReference type="PROSITE" id="PS51918"/>
    </source>
</evidence>
<keyword evidence="10" id="KW-0004">4Fe-4S</keyword>
<keyword evidence="12" id="KW-0560">Oxidoreductase</keyword>
<evidence type="ECO:0000256" key="1">
    <source>
        <dbReference type="ARBA" id="ARBA00001966"/>
    </source>
</evidence>
<dbReference type="InterPro" id="IPR013785">
    <property type="entry name" value="Aldolase_TIM"/>
</dbReference>
<dbReference type="GO" id="GO:0046872">
    <property type="term" value="F:metal ion binding"/>
    <property type="evidence" value="ECO:0007669"/>
    <property type="project" value="UniProtKB-UniRule"/>
</dbReference>
<evidence type="ECO:0000313" key="13">
    <source>
        <dbReference type="Proteomes" id="UP000537126"/>
    </source>
</evidence>
<sequence length="346" mass="38742">MIEAICKELNLQKDYLPGKPSLQSIYFGGGTPSLLSPAHIEQILNTIYKLHRVETNAEITLEANPDDLTADKLQALHRLGINRLSIGIQSFQDDILQKLHRAHSARQAIEAVQQAQDRGFQRISIDLIYGIPGVSTSRWAQDIAKALELQVGHISAYCLTIEEKTVFGRWYQKGKLMPTDDATAAEQMALLIESLQGAGFIHYEISNFALPGQFALHNSSYWKQLPYLGVGPSAHSYDGSSRQFNIANNSLYIKSIDAGKVPAQREELSPLDHANELLLTGLRTLWGCSLSSLKQYLTSLQWNVLCKEIERYRVEGYLQVENDTLRLTPQGKFIADSILESLFIVE</sequence>
<evidence type="ECO:0000256" key="5">
    <source>
        <dbReference type="ARBA" id="ARBA00022691"/>
    </source>
</evidence>
<evidence type="ECO:0000256" key="10">
    <source>
        <dbReference type="RuleBase" id="RU364116"/>
    </source>
</evidence>
<evidence type="ECO:0000313" key="12">
    <source>
        <dbReference type="EMBL" id="NIK73764.1"/>
    </source>
</evidence>
<evidence type="ECO:0000256" key="3">
    <source>
        <dbReference type="ARBA" id="ARBA00017228"/>
    </source>
</evidence>
<dbReference type="InterPro" id="IPR058240">
    <property type="entry name" value="rSAM_sf"/>
</dbReference>
<dbReference type="GO" id="GO:0006779">
    <property type="term" value="P:porphyrin-containing compound biosynthetic process"/>
    <property type="evidence" value="ECO:0007669"/>
    <property type="project" value="InterPro"/>
</dbReference>
<keyword evidence="10" id="KW-0963">Cytoplasm</keyword>
<keyword evidence="9 10" id="KW-0143">Chaperone</keyword>
<dbReference type="InterPro" id="IPR010723">
    <property type="entry name" value="HemN_C"/>
</dbReference>
<dbReference type="GO" id="GO:0004109">
    <property type="term" value="F:coproporphyrinogen oxidase activity"/>
    <property type="evidence" value="ECO:0007669"/>
    <property type="project" value="InterPro"/>
</dbReference>
<dbReference type="EMBL" id="JAASRN010000002">
    <property type="protein sequence ID" value="NIK73764.1"/>
    <property type="molecule type" value="Genomic_DNA"/>
</dbReference>
<accession>A0A846MQA8</accession>
<feature type="domain" description="Radical SAM core" evidence="11">
    <location>
        <begin position="1"/>
        <end position="201"/>
    </location>
</feature>
<dbReference type="InterPro" id="IPR004559">
    <property type="entry name" value="HemW-like"/>
</dbReference>